<name>A0ABQ1VYZ7_9BACL</name>
<dbReference type="Pfam" id="PF07963">
    <property type="entry name" value="N_methyl"/>
    <property type="match status" value="1"/>
</dbReference>
<sequence length="145" mass="15465">MTALIQRFRKEEKGLTLIELLAVIVIIGIIAAIAVPLITGMLDKTKENARVATANQLFEAAKLRSIAINNGDLKETHALQDLIDDGYIQGGLTDPETGKSFEAGTLVNLDNIKSGDVVTLVVEGVSKSYTVAELTKNSETAKATP</sequence>
<gene>
    <name evidence="4" type="ORF">GCM10010913_28080</name>
</gene>
<evidence type="ECO:0000256" key="3">
    <source>
        <dbReference type="SAM" id="Phobius"/>
    </source>
</evidence>
<comment type="subcellular location">
    <subcellularLocation>
        <location evidence="1">Cell surface</location>
    </subcellularLocation>
</comment>
<dbReference type="Gene3D" id="3.30.700.10">
    <property type="entry name" value="Glycoprotein, Type 4 Pilin"/>
    <property type="match status" value="1"/>
</dbReference>
<organism evidence="4 5">
    <name type="scientific">Paenibacillus aceti</name>
    <dbReference type="NCBI Taxonomy" id="1820010"/>
    <lineage>
        <taxon>Bacteria</taxon>
        <taxon>Bacillati</taxon>
        <taxon>Bacillota</taxon>
        <taxon>Bacilli</taxon>
        <taxon>Bacillales</taxon>
        <taxon>Paenibacillaceae</taxon>
        <taxon>Paenibacillus</taxon>
    </lineage>
</organism>
<evidence type="ECO:0000256" key="2">
    <source>
        <dbReference type="ARBA" id="ARBA00023287"/>
    </source>
</evidence>
<keyword evidence="3" id="KW-1133">Transmembrane helix</keyword>
<keyword evidence="5" id="KW-1185">Reference proteome</keyword>
<protein>
    <recommendedName>
        <fullName evidence="6">Prepilin-type N-terminal cleavage/methylation domain-containing protein</fullName>
    </recommendedName>
</protein>
<dbReference type="InterPro" id="IPR045584">
    <property type="entry name" value="Pilin-like"/>
</dbReference>
<feature type="transmembrane region" description="Helical" evidence="3">
    <location>
        <begin position="20"/>
        <end position="42"/>
    </location>
</feature>
<evidence type="ECO:0000256" key="1">
    <source>
        <dbReference type="ARBA" id="ARBA00004241"/>
    </source>
</evidence>
<proteinExistence type="predicted"/>
<dbReference type="SUPFAM" id="SSF54523">
    <property type="entry name" value="Pili subunits"/>
    <property type="match status" value="1"/>
</dbReference>
<evidence type="ECO:0000313" key="5">
    <source>
        <dbReference type="Proteomes" id="UP000608420"/>
    </source>
</evidence>
<reference evidence="5" key="1">
    <citation type="journal article" date="2019" name="Int. J. Syst. Evol. Microbiol.">
        <title>The Global Catalogue of Microorganisms (GCM) 10K type strain sequencing project: providing services to taxonomists for standard genome sequencing and annotation.</title>
        <authorList>
            <consortium name="The Broad Institute Genomics Platform"/>
            <consortium name="The Broad Institute Genome Sequencing Center for Infectious Disease"/>
            <person name="Wu L."/>
            <person name="Ma J."/>
        </authorList>
    </citation>
    <scope>NUCLEOTIDE SEQUENCE [LARGE SCALE GENOMIC DNA]</scope>
    <source>
        <strain evidence="5">CGMCC 1.15420</strain>
    </source>
</reference>
<dbReference type="NCBIfam" id="TIGR02532">
    <property type="entry name" value="IV_pilin_GFxxxE"/>
    <property type="match status" value="1"/>
</dbReference>
<dbReference type="InterPro" id="IPR012902">
    <property type="entry name" value="N_methyl_site"/>
</dbReference>
<dbReference type="RefSeq" id="WP_120464541.1">
    <property type="nucleotide sequence ID" value="NZ_BMIW01000020.1"/>
</dbReference>
<evidence type="ECO:0000313" key="4">
    <source>
        <dbReference type="EMBL" id="GGG04627.1"/>
    </source>
</evidence>
<keyword evidence="3" id="KW-0812">Transmembrane</keyword>
<evidence type="ECO:0008006" key="6">
    <source>
        <dbReference type="Google" id="ProtNLM"/>
    </source>
</evidence>
<dbReference type="EMBL" id="BMIW01000020">
    <property type="protein sequence ID" value="GGG04627.1"/>
    <property type="molecule type" value="Genomic_DNA"/>
</dbReference>
<dbReference type="PROSITE" id="PS00409">
    <property type="entry name" value="PROKAR_NTER_METHYL"/>
    <property type="match status" value="1"/>
</dbReference>
<dbReference type="Proteomes" id="UP000608420">
    <property type="component" value="Unassembled WGS sequence"/>
</dbReference>
<comment type="caution">
    <text evidence="4">The sequence shown here is derived from an EMBL/GenBank/DDBJ whole genome shotgun (WGS) entry which is preliminary data.</text>
</comment>
<keyword evidence="2" id="KW-0178">Competence</keyword>
<keyword evidence="3" id="KW-0472">Membrane</keyword>
<accession>A0ABQ1VYZ7</accession>